<sequence>MDIKRKSVILLNDEQCDFKKIKDNLKNDWDILVEQEDTDGKLEFNIGNTIVEISFQKEITKREDVEKEVKDSNYWENGIEDIKKIKSFIEVSILGKKDIEKIAKLFVKINASILKLSNTLGICDEIIALPTKIYIEIAQQLKDGELPVLALVNINFYKTDNGISSYTKGMVFFDKKEIEILDTDIEFSELFDFMLDIVDYVISSDIKLNDGETIGFSNEQQIPIVVSQGVAINEDSIKIKVTTENY</sequence>
<keyword evidence="3" id="KW-1185">Reference proteome</keyword>
<reference evidence="2 3" key="1">
    <citation type="submission" date="2020-08" db="EMBL/GenBank/DDBJ databases">
        <authorList>
            <person name="Liu C."/>
            <person name="Sun Q."/>
        </authorList>
    </citation>
    <scope>NUCLEOTIDE SEQUENCE [LARGE SCALE GENOMIC DNA]</scope>
    <source>
        <strain evidence="2 3">NSJ-57</strain>
    </source>
</reference>
<accession>A0A7G9GYP0</accession>
<evidence type="ECO:0000259" key="1">
    <source>
        <dbReference type="Pfam" id="PF14080"/>
    </source>
</evidence>
<gene>
    <name evidence="2" type="ORF">H9Q81_03550</name>
</gene>
<dbReference type="AlphaFoldDB" id="A0A7G9GYP0"/>
<dbReference type="InterPro" id="IPR025357">
    <property type="entry name" value="DUF4261"/>
</dbReference>
<organism evidence="2 3">
    <name type="scientific">Fusobacterium hominis</name>
    <dbReference type="NCBI Taxonomy" id="2764326"/>
    <lineage>
        <taxon>Bacteria</taxon>
        <taxon>Fusobacteriati</taxon>
        <taxon>Fusobacteriota</taxon>
        <taxon>Fusobacteriia</taxon>
        <taxon>Fusobacteriales</taxon>
        <taxon>Fusobacteriaceae</taxon>
        <taxon>Fusobacterium</taxon>
    </lineage>
</organism>
<protein>
    <submittedName>
        <fullName evidence="2">DUF4261 domain-containing protein</fullName>
    </submittedName>
</protein>
<dbReference type="EMBL" id="CP060637">
    <property type="protein sequence ID" value="QNM15922.1"/>
    <property type="molecule type" value="Genomic_DNA"/>
</dbReference>
<dbReference type="Proteomes" id="UP000515913">
    <property type="component" value="Chromosome"/>
</dbReference>
<proteinExistence type="predicted"/>
<evidence type="ECO:0000313" key="3">
    <source>
        <dbReference type="Proteomes" id="UP000515913"/>
    </source>
</evidence>
<dbReference type="Pfam" id="PF14080">
    <property type="entry name" value="DUF4261"/>
    <property type="match status" value="1"/>
</dbReference>
<dbReference type="RefSeq" id="WP_101474756.1">
    <property type="nucleotide sequence ID" value="NZ_CP060637.1"/>
</dbReference>
<name>A0A7G9GYP0_9FUSO</name>
<feature type="domain" description="DUF4261" evidence="1">
    <location>
        <begin position="166"/>
        <end position="239"/>
    </location>
</feature>
<dbReference type="KEGG" id="fho:H9Q81_03550"/>
<evidence type="ECO:0000313" key="2">
    <source>
        <dbReference type="EMBL" id="QNM15922.1"/>
    </source>
</evidence>